<keyword evidence="2" id="KW-0472">Membrane</keyword>
<evidence type="ECO:0000313" key="3">
    <source>
        <dbReference type="EMBL" id="RAP35718.1"/>
    </source>
</evidence>
<reference evidence="3 4" key="1">
    <citation type="submission" date="2017-02" db="EMBL/GenBank/DDBJ databases">
        <title>Legionella quilivanii strain from human: case report and whole genome sequencing analysis.</title>
        <authorList>
            <person name="Lalancette C."/>
            <person name="Leduc J.-M."/>
            <person name="Levesque S."/>
            <person name="Fournier E."/>
            <person name="Saoud J."/>
            <person name="Faucher S.P."/>
            <person name="Bernard K."/>
            <person name="Martineau C."/>
            <person name="Longtin J."/>
        </authorList>
    </citation>
    <scope>NUCLEOTIDE SEQUENCE [LARGE SCALE GENOMIC DNA]</scope>
    <source>
        <strain evidence="3 4">ID143958</strain>
    </source>
</reference>
<evidence type="ECO:0000256" key="1">
    <source>
        <dbReference type="SAM" id="MobiDB-lite"/>
    </source>
</evidence>
<comment type="caution">
    <text evidence="3">The sequence shown here is derived from an EMBL/GenBank/DDBJ whole genome shotgun (WGS) entry which is preliminary data.</text>
</comment>
<organism evidence="3 4">
    <name type="scientific">Legionella quinlivanii</name>
    <dbReference type="NCBI Taxonomy" id="45073"/>
    <lineage>
        <taxon>Bacteria</taxon>
        <taxon>Pseudomonadati</taxon>
        <taxon>Pseudomonadota</taxon>
        <taxon>Gammaproteobacteria</taxon>
        <taxon>Legionellales</taxon>
        <taxon>Legionellaceae</taxon>
        <taxon>Legionella</taxon>
    </lineage>
</organism>
<dbReference type="Proteomes" id="UP000249458">
    <property type="component" value="Unassembled WGS sequence"/>
</dbReference>
<feature type="transmembrane region" description="Helical" evidence="2">
    <location>
        <begin position="478"/>
        <end position="503"/>
    </location>
</feature>
<proteinExistence type="predicted"/>
<gene>
    <name evidence="3" type="ORF">B1207_11565</name>
</gene>
<feature type="region of interest" description="Disordered" evidence="1">
    <location>
        <begin position="647"/>
        <end position="682"/>
    </location>
</feature>
<evidence type="ECO:0000256" key="2">
    <source>
        <dbReference type="SAM" id="Phobius"/>
    </source>
</evidence>
<keyword evidence="2" id="KW-1133">Transmembrane helix</keyword>
<protein>
    <recommendedName>
        <fullName evidence="5">FAD-binding domain-containing protein</fullName>
    </recommendedName>
</protein>
<dbReference type="InterPro" id="IPR036188">
    <property type="entry name" value="FAD/NAD-bd_sf"/>
</dbReference>
<accession>A0A364LHG1</accession>
<feature type="compositionally biased region" description="Acidic residues" evidence="1">
    <location>
        <begin position="660"/>
        <end position="673"/>
    </location>
</feature>
<dbReference type="AlphaFoldDB" id="A0A364LHG1"/>
<dbReference type="SUPFAM" id="SSF51905">
    <property type="entry name" value="FAD/NAD(P)-binding domain"/>
    <property type="match status" value="1"/>
</dbReference>
<dbReference type="Gene3D" id="3.50.50.60">
    <property type="entry name" value="FAD/NAD(P)-binding domain"/>
    <property type="match status" value="1"/>
</dbReference>
<dbReference type="EMBL" id="MVJN01000008">
    <property type="protein sequence ID" value="RAP35718.1"/>
    <property type="molecule type" value="Genomic_DNA"/>
</dbReference>
<keyword evidence="2" id="KW-0812">Transmembrane</keyword>
<sequence length="682" mass="77055">MDKNEVNTLIVGAGPSGLLNAIGLLHKNPGKKVLILEKRETYSRNHVVRFNHKKLEEYIKAIGGENIPELMNLYRRMKKSSAIRIRELEEALREIAKKAGAEIDYTEVTEETDIYNEYPNLEVLLGCDGTHSVISDKMFGKENQQKHEFDYVLQVRFEVSGQTPDKVDLPTWPAYLQAYGLAGEEIIGKTVDGKTPITMQIMIPKEDFDALKPYALSKDPIRPFHDGETKLEQVPPGVMKKVKGYLGFRLAHYTKHNTGESIDMSDVRLSVNEAPATRAQKVVKFDQLEDGREVCVMLSGDAALGLSYFKGVDAGLENMSKSLTALNTESASERRKKLDEYQAWFDEDLAPRKINEVAFYSKYIARSTEYVTSFFNRLLGRDFILNTAQAERFADLYHVSQRDGADKESFTSPYLHRRNYFYPILTSTPVPLSEYGNDIKSHFKNFFGAYKSNQYLYRDLLQPFNALRHILVGAAKLILSPLASVIYVPLSLGGFLFTVAVNLSKMSEFKMHWQQVKSSLVSSFGRMVDGTAEIGLGLMLGVTSLLMPLKVATNLVLTKKSPTRTIETNPGMSRLLNEAEKAENDELSINQMHALLIDVHRKFEKSVQKGQATRVSPEAESKAYEACKLKKTETYKEYFRLFRENSKNQSANDDLSSVLDEADSFGGDADDDSNNLIEMRYQ</sequence>
<evidence type="ECO:0000313" key="4">
    <source>
        <dbReference type="Proteomes" id="UP000249458"/>
    </source>
</evidence>
<name>A0A364LHG1_9GAMM</name>
<evidence type="ECO:0008006" key="5">
    <source>
        <dbReference type="Google" id="ProtNLM"/>
    </source>
</evidence>
<dbReference type="RefSeq" id="WP_112220115.1">
    <property type="nucleotide sequence ID" value="NZ_MVJN01000008.1"/>
</dbReference>